<dbReference type="Proteomes" id="UP001237156">
    <property type="component" value="Unassembled WGS sequence"/>
</dbReference>
<evidence type="ECO:0000313" key="2">
    <source>
        <dbReference type="Proteomes" id="UP001237156"/>
    </source>
</evidence>
<comment type="caution">
    <text evidence="1">The sequence shown here is derived from an EMBL/GenBank/DDBJ whole genome shotgun (WGS) entry which is preliminary data.</text>
</comment>
<dbReference type="EMBL" id="JARVII010000009">
    <property type="protein sequence ID" value="MDG9699255.1"/>
    <property type="molecule type" value="Genomic_DNA"/>
</dbReference>
<protein>
    <recommendedName>
        <fullName evidence="3">Major capsid protein E</fullName>
    </recommendedName>
</protein>
<organism evidence="1 2">
    <name type="scientific">Ottowia cancrivicina</name>
    <dbReference type="NCBI Taxonomy" id="3040346"/>
    <lineage>
        <taxon>Bacteria</taxon>
        <taxon>Pseudomonadati</taxon>
        <taxon>Pseudomonadota</taxon>
        <taxon>Betaproteobacteria</taxon>
        <taxon>Burkholderiales</taxon>
        <taxon>Comamonadaceae</taxon>
        <taxon>Ottowia</taxon>
    </lineage>
</organism>
<proteinExistence type="predicted"/>
<accession>A0AAW6RGA3</accession>
<sequence>MSTPAQVRFNVNPILTNLMVTGTAQAGLVAMQLFPQLPTALRGFTLAQLGDDATRRYNTRRAPGAATKQMRINWEGRVYTVDQHAIDVPIPRELIEEANEAARLNVAQHLDISRIAVNTALQVLSLGHELEAAALATDPAAFGANVQALSGGTKWSADTGTPVTDLAAASETIRKSTGRRPNLLVLSADAFYALSLNKEVRSYLPTTLLGPATLEQLKTILKVPRITIGEAIWTDEGGASHDVWGNNAVLAYAPDIGAGGAGLSLGEPAFGFTSVLPGHPFVETPYFDRATKSWIYGATYERKPTLVRATAGFLFQNPK</sequence>
<reference evidence="1 2" key="1">
    <citation type="submission" date="2023-04" db="EMBL/GenBank/DDBJ databases">
        <title>Ottowia paracancer sp. nov., isolated from human stomach.</title>
        <authorList>
            <person name="Song Y."/>
        </authorList>
    </citation>
    <scope>NUCLEOTIDE SEQUENCE [LARGE SCALE GENOMIC DNA]</scope>
    <source>
        <strain evidence="1 2">10c7w1</strain>
    </source>
</reference>
<dbReference type="InterPro" id="IPR053738">
    <property type="entry name" value="Lambda_capsid_assembly"/>
</dbReference>
<dbReference type="AlphaFoldDB" id="A0AAW6RGA3"/>
<evidence type="ECO:0000313" key="1">
    <source>
        <dbReference type="EMBL" id="MDG9699255.1"/>
    </source>
</evidence>
<gene>
    <name evidence="1" type="ORF">QB898_05880</name>
</gene>
<name>A0AAW6RGA3_9BURK</name>
<dbReference type="RefSeq" id="WP_279524189.1">
    <property type="nucleotide sequence ID" value="NZ_JARVII010000009.1"/>
</dbReference>
<evidence type="ECO:0008006" key="3">
    <source>
        <dbReference type="Google" id="ProtNLM"/>
    </source>
</evidence>
<keyword evidence="2" id="KW-1185">Reference proteome</keyword>
<dbReference type="Gene3D" id="3.90.1690.10">
    <property type="entry name" value="phage-related protein like domain"/>
    <property type="match status" value="1"/>
</dbReference>